<evidence type="ECO:0000313" key="4">
    <source>
        <dbReference type="EMBL" id="KAL2914750.1"/>
    </source>
</evidence>
<dbReference type="EMBL" id="JADGIZ020000030">
    <property type="protein sequence ID" value="KAL2914750.1"/>
    <property type="molecule type" value="Genomic_DNA"/>
</dbReference>
<feature type="compositionally biased region" description="Acidic residues" evidence="1">
    <location>
        <begin position="617"/>
        <end position="630"/>
    </location>
</feature>
<keyword evidence="2" id="KW-1133">Transmembrane helix</keyword>
<dbReference type="Proteomes" id="UP001527925">
    <property type="component" value="Unassembled WGS sequence"/>
</dbReference>
<feature type="region of interest" description="Disordered" evidence="1">
    <location>
        <begin position="103"/>
        <end position="147"/>
    </location>
</feature>
<keyword evidence="2" id="KW-0812">Transmembrane</keyword>
<evidence type="ECO:0000256" key="3">
    <source>
        <dbReference type="SAM" id="SignalP"/>
    </source>
</evidence>
<feature type="chain" id="PRO_5046263831" evidence="3">
    <location>
        <begin position="19"/>
        <end position="1009"/>
    </location>
</feature>
<comment type="caution">
    <text evidence="4">The sequence shown here is derived from an EMBL/GenBank/DDBJ whole genome shotgun (WGS) entry which is preliminary data.</text>
</comment>
<keyword evidence="5" id="KW-1185">Reference proteome</keyword>
<feature type="region of interest" description="Disordered" evidence="1">
    <location>
        <begin position="614"/>
        <end position="635"/>
    </location>
</feature>
<feature type="signal peptide" evidence="3">
    <location>
        <begin position="1"/>
        <end position="18"/>
    </location>
</feature>
<name>A0ABR4N5L8_9FUNG</name>
<evidence type="ECO:0000256" key="2">
    <source>
        <dbReference type="SAM" id="Phobius"/>
    </source>
</evidence>
<gene>
    <name evidence="4" type="ORF">HK105_205681</name>
</gene>
<evidence type="ECO:0000256" key="1">
    <source>
        <dbReference type="SAM" id="MobiDB-lite"/>
    </source>
</evidence>
<feature type="region of interest" description="Disordered" evidence="1">
    <location>
        <begin position="716"/>
        <end position="735"/>
    </location>
</feature>
<keyword evidence="2" id="KW-0472">Membrane</keyword>
<feature type="compositionally biased region" description="Basic residues" evidence="1">
    <location>
        <begin position="243"/>
        <end position="252"/>
    </location>
</feature>
<organism evidence="4 5">
    <name type="scientific">Polyrhizophydium stewartii</name>
    <dbReference type="NCBI Taxonomy" id="2732419"/>
    <lineage>
        <taxon>Eukaryota</taxon>
        <taxon>Fungi</taxon>
        <taxon>Fungi incertae sedis</taxon>
        <taxon>Chytridiomycota</taxon>
        <taxon>Chytridiomycota incertae sedis</taxon>
        <taxon>Chytridiomycetes</taxon>
        <taxon>Rhizophydiales</taxon>
        <taxon>Rhizophydiales incertae sedis</taxon>
        <taxon>Polyrhizophydium</taxon>
    </lineage>
</organism>
<feature type="compositionally biased region" description="Basic and acidic residues" evidence="1">
    <location>
        <begin position="716"/>
        <end position="725"/>
    </location>
</feature>
<evidence type="ECO:0000313" key="5">
    <source>
        <dbReference type="Proteomes" id="UP001527925"/>
    </source>
</evidence>
<feature type="region of interest" description="Disordered" evidence="1">
    <location>
        <begin position="243"/>
        <end position="271"/>
    </location>
</feature>
<sequence>MFFRLLVLLLAALVRVMDIVLDLDQGLQLLAPLRTDTPVVSTCSVDPPSCALSIYHGPARSSQPQGWHERVGLVLQDAVAAAASFRAALAAVAPASQALARVPADRGTAPPAQAARCWPRTPRHSRRAEDPRRAEAPPQDPPLNSDDKIRMDESALFMRLRAIMELVGADKELRKVFDALMFNVYVVIFICLLKVLLLLFELLSRIFVTVAGWCGKIQADAEAKAEVDANVDKLKPSCCMNRAKRSKKAKRPHLNDKKASPTTLSNSCEAHPGTTASMHELNVAARPSIFEIAPMHTNNTRPQSLSAASNQPARSLDEIFGLAGSRNINTDGVSAALINKLAKATLSVEHLYMDAAQAPSSARRVPDQYVLMRAVISLHTQATLSLATAAETSASIPPIDDEINTPLDDDLAESHIGGEVGVTEVAVEQTLVADSTSVIQAWSTPVSALIVVPALNFATMLVGTIGAENLLVADGAGVIQAGGITVSVPIVVLVLNIANALENTIGAENLLVANNTGVIQAWSTPVSALIVVPAVNFATMLVGTIGAENLLVADGTGVIQAASTPVSVPCGMPLFSVAALEASTAPENETHTTQVSAPAAIQQIDNVLMIKNKDMEPLDGDSTDSDGDGGDEPRVGGTLTCVLNSPSVIDATHLPKTFAAAEHEPRGMPVLSAAVELESNETSAFDAASVPALKECRRDVPVRRDMIIPEAEPKLETTPRDEERVPAIQDTSASETREIRFDPDWTHADTIKLIRSMIRIFEVDEKIYPTTRYVAAHGKAARSTASNNAAIQMNHDKRFYKAAVLLTAAMSTEIVKDCCTIIGRDSKEKRTRTEIHKPNQAITPLRRAAQHATHTNFTREPLGRLGMALKYLRPAYRLFAVPFDHYSIMKQAAPLTANLKDDGKFQAQYGAVEEPSEPELNEAMLDASHEYHEFVACCFSELCDAILSNPKYPKVPRDENIRWQLGRFWLATRNQSSAEQQQSYLDMLVPAPKVEWKSTETGGGWPSRN</sequence>
<reference evidence="4 5" key="1">
    <citation type="submission" date="2023-09" db="EMBL/GenBank/DDBJ databases">
        <title>Pangenome analysis of Batrachochytrium dendrobatidis and related Chytrids.</title>
        <authorList>
            <person name="Yacoub M.N."/>
            <person name="Stajich J.E."/>
            <person name="James T.Y."/>
        </authorList>
    </citation>
    <scope>NUCLEOTIDE SEQUENCE [LARGE SCALE GENOMIC DNA]</scope>
    <source>
        <strain evidence="4 5">JEL0888</strain>
    </source>
</reference>
<protein>
    <submittedName>
        <fullName evidence="4">Uncharacterized protein</fullName>
    </submittedName>
</protein>
<accession>A0ABR4N5L8</accession>
<proteinExistence type="predicted"/>
<feature type="transmembrane region" description="Helical" evidence="2">
    <location>
        <begin position="180"/>
        <end position="200"/>
    </location>
</feature>
<keyword evidence="3" id="KW-0732">Signal</keyword>